<keyword evidence="1" id="KW-0472">Membrane</keyword>
<dbReference type="Pfam" id="PF20225">
    <property type="entry name" value="DUF6584"/>
    <property type="match status" value="1"/>
</dbReference>
<keyword evidence="3" id="KW-1185">Reference proteome</keyword>
<dbReference type="Proteomes" id="UP000245697">
    <property type="component" value="Unassembled WGS sequence"/>
</dbReference>
<dbReference type="EMBL" id="QGGR01000001">
    <property type="protein sequence ID" value="PWK52512.1"/>
    <property type="molecule type" value="Genomic_DNA"/>
</dbReference>
<dbReference type="InterPro" id="IPR046491">
    <property type="entry name" value="DUF6584"/>
</dbReference>
<proteinExistence type="predicted"/>
<name>A0A316FW09_9ACTN</name>
<evidence type="ECO:0000313" key="2">
    <source>
        <dbReference type="EMBL" id="PWK52512.1"/>
    </source>
</evidence>
<evidence type="ECO:0000313" key="3">
    <source>
        <dbReference type="Proteomes" id="UP000245697"/>
    </source>
</evidence>
<organism evidence="2 3">
    <name type="scientific">Actinoplanes xinjiangensis</name>
    <dbReference type="NCBI Taxonomy" id="512350"/>
    <lineage>
        <taxon>Bacteria</taxon>
        <taxon>Bacillati</taxon>
        <taxon>Actinomycetota</taxon>
        <taxon>Actinomycetes</taxon>
        <taxon>Micromonosporales</taxon>
        <taxon>Micromonosporaceae</taxon>
        <taxon>Actinoplanes</taxon>
    </lineage>
</organism>
<comment type="caution">
    <text evidence="2">The sequence shown here is derived from an EMBL/GenBank/DDBJ whole genome shotgun (WGS) entry which is preliminary data.</text>
</comment>
<dbReference type="RefSeq" id="WP_146246167.1">
    <property type="nucleotide sequence ID" value="NZ_BONA01000015.1"/>
</dbReference>
<sequence>MAKPEVLARVDADLDRGHTHLATQRLNSLIAQDPYDLGLRARLAAVHRRTGNHAGAGRWGYLTEDVSEAELTAFAKAYYCSAADQLRALVLRGETPPGLGPLAGARLAALTAKARSTAAAGSPRTTARSGAAPIAGIAAYVPPPAPRPKPPPPDSPSPRGDAVVGAIMILILLGFTVIGVVTVIRWIL</sequence>
<feature type="transmembrane region" description="Helical" evidence="1">
    <location>
        <begin position="162"/>
        <end position="187"/>
    </location>
</feature>
<dbReference type="OrthoDB" id="3381914at2"/>
<reference evidence="2 3" key="1">
    <citation type="submission" date="2018-05" db="EMBL/GenBank/DDBJ databases">
        <title>Genomic Encyclopedia of Archaeal and Bacterial Type Strains, Phase II (KMG-II): from individual species to whole genera.</title>
        <authorList>
            <person name="Goeker M."/>
        </authorList>
    </citation>
    <scope>NUCLEOTIDE SEQUENCE [LARGE SCALE GENOMIC DNA]</scope>
    <source>
        <strain evidence="2 3">DSM 45184</strain>
    </source>
</reference>
<dbReference type="AlphaFoldDB" id="A0A316FW09"/>
<accession>A0A316FW09</accession>
<gene>
    <name evidence="2" type="ORF">BC793_101521</name>
</gene>
<protein>
    <submittedName>
        <fullName evidence="2">Uncharacterized protein</fullName>
    </submittedName>
</protein>
<evidence type="ECO:0000256" key="1">
    <source>
        <dbReference type="SAM" id="Phobius"/>
    </source>
</evidence>
<keyword evidence="1" id="KW-1133">Transmembrane helix</keyword>
<keyword evidence="1" id="KW-0812">Transmembrane</keyword>